<dbReference type="EC" id="1.2.4.1" evidence="3 10"/>
<feature type="domain" description="Dehydrogenase E1 component" evidence="11">
    <location>
        <begin position="41"/>
        <end position="328"/>
    </location>
</feature>
<keyword evidence="13" id="KW-1185">Reference proteome</keyword>
<dbReference type="Gene3D" id="3.40.50.970">
    <property type="match status" value="1"/>
</dbReference>
<comment type="caution">
    <text evidence="12">The sequence shown here is derived from an EMBL/GenBank/DDBJ whole genome shotgun (WGS) entry which is preliminary data.</text>
</comment>
<keyword evidence="5 10" id="KW-0560">Oxidoreductase</keyword>
<comment type="function">
    <text evidence="8 10">The pyruvate dehydrogenase complex catalyzes the overall conversion of pyruvate to acetyl-CoA and CO(2). It contains multiple copies of three enzymatic components: pyruvate dehydrogenase (E1), dihydrolipoamide acetyltransferase (E2) and lipoamide dehydrogenase (E3).</text>
</comment>
<evidence type="ECO:0000256" key="6">
    <source>
        <dbReference type="ARBA" id="ARBA00023052"/>
    </source>
</evidence>
<dbReference type="EMBL" id="JAYJLD010000047">
    <property type="protein sequence ID" value="MEB3103729.1"/>
    <property type="molecule type" value="Genomic_DNA"/>
</dbReference>
<protein>
    <recommendedName>
        <fullName evidence="4 10">Pyruvate dehydrogenase E1 component subunit alpha</fullName>
        <ecNumber evidence="3 10">1.2.4.1</ecNumber>
    </recommendedName>
</protein>
<evidence type="ECO:0000256" key="10">
    <source>
        <dbReference type="RuleBase" id="RU366007"/>
    </source>
</evidence>
<evidence type="ECO:0000256" key="7">
    <source>
        <dbReference type="ARBA" id="ARBA00023317"/>
    </source>
</evidence>
<evidence type="ECO:0000313" key="13">
    <source>
        <dbReference type="Proteomes" id="UP001310386"/>
    </source>
</evidence>
<evidence type="ECO:0000256" key="1">
    <source>
        <dbReference type="ARBA" id="ARBA00001964"/>
    </source>
</evidence>
<evidence type="ECO:0000256" key="3">
    <source>
        <dbReference type="ARBA" id="ARBA00012281"/>
    </source>
</evidence>
<accession>A0ABU5ZMI8</accession>
<dbReference type="PANTHER" id="PTHR43380">
    <property type="entry name" value="2-OXOISOVALERATE DEHYDROGENASE SUBUNIT ALPHA, MITOCHONDRIAL"/>
    <property type="match status" value="1"/>
</dbReference>
<evidence type="ECO:0000256" key="9">
    <source>
        <dbReference type="ARBA" id="ARBA00051231"/>
    </source>
</evidence>
<dbReference type="SUPFAM" id="SSF52518">
    <property type="entry name" value="Thiamin diphosphate-binding fold (THDP-binding)"/>
    <property type="match status" value="1"/>
</dbReference>
<evidence type="ECO:0000313" key="12">
    <source>
        <dbReference type="EMBL" id="MEB3103729.1"/>
    </source>
</evidence>
<evidence type="ECO:0000256" key="8">
    <source>
        <dbReference type="ARBA" id="ARBA00025211"/>
    </source>
</evidence>
<dbReference type="Proteomes" id="UP001310386">
    <property type="component" value="Unassembled WGS sequence"/>
</dbReference>
<name>A0ABU5ZMI8_9BACL</name>
<sequence>MSKVLARKPAGPVFNLVDADGTADPQLLPPLTERQYIEMYRWMKISREFDRRAVMMQRKGQLGTYPSLEGQEAAQIGSAFALRKEDMMFPTYRENGAAMVHGLPIRQILHYWNGRADHFVKPEGVNVFPVAVPIATQVLHAVGYAMADKFKRQNRATLVYFGDGATSKGDFHEGMNFAGVFRVPVVLFCQNNQYAISVPYHRQTASETIAEKADAYGVESIRVDGNDVLAVYQATKNAVYKAYLGEGPTLIEAVTYRYNSHTTADDHTRYRSSTEVEKWRTGRDPILRFRRFLERQGLWNENQENLLAHEIQTLLDEEIKQMKQCGPSNPLHMFEYSYQDLPLKVEEQRNEFIARRKGGGIECRK</sequence>
<keyword evidence="6 10" id="KW-0786">Thiamine pyrophosphate</keyword>
<dbReference type="RefSeq" id="WP_371755857.1">
    <property type="nucleotide sequence ID" value="NZ_JAYJLD010000047.1"/>
</dbReference>
<dbReference type="InterPro" id="IPR001017">
    <property type="entry name" value="DH_E1"/>
</dbReference>
<evidence type="ECO:0000256" key="5">
    <source>
        <dbReference type="ARBA" id="ARBA00023002"/>
    </source>
</evidence>
<evidence type="ECO:0000256" key="2">
    <source>
        <dbReference type="ARBA" id="ARBA00011870"/>
    </source>
</evidence>
<comment type="cofactor">
    <cofactor evidence="1 10">
        <name>thiamine diphosphate</name>
        <dbReference type="ChEBI" id="CHEBI:58937"/>
    </cofactor>
</comment>
<comment type="catalytic activity">
    <reaction evidence="9 10">
        <text>N(6)-[(R)-lipoyl]-L-lysyl-[protein] + pyruvate + H(+) = N(6)-[(R)-S(8)-acetyldihydrolipoyl]-L-lysyl-[protein] + CO2</text>
        <dbReference type="Rhea" id="RHEA:19189"/>
        <dbReference type="Rhea" id="RHEA-COMP:10474"/>
        <dbReference type="Rhea" id="RHEA-COMP:10478"/>
        <dbReference type="ChEBI" id="CHEBI:15361"/>
        <dbReference type="ChEBI" id="CHEBI:15378"/>
        <dbReference type="ChEBI" id="CHEBI:16526"/>
        <dbReference type="ChEBI" id="CHEBI:83099"/>
        <dbReference type="ChEBI" id="CHEBI:83111"/>
        <dbReference type="EC" id="1.2.4.1"/>
    </reaction>
</comment>
<dbReference type="PANTHER" id="PTHR43380:SF1">
    <property type="entry name" value="2-OXOISOVALERATE DEHYDROGENASE SUBUNIT ALPHA, MITOCHONDRIAL"/>
    <property type="match status" value="1"/>
</dbReference>
<organism evidence="12 13">
    <name type="scientific">Ferviditalea candida</name>
    <dbReference type="NCBI Taxonomy" id="3108399"/>
    <lineage>
        <taxon>Bacteria</taxon>
        <taxon>Bacillati</taxon>
        <taxon>Bacillota</taxon>
        <taxon>Bacilli</taxon>
        <taxon>Bacillales</taxon>
        <taxon>Paenibacillaceae</taxon>
        <taxon>Ferviditalea</taxon>
    </lineage>
</organism>
<evidence type="ECO:0000256" key="4">
    <source>
        <dbReference type="ARBA" id="ARBA00014159"/>
    </source>
</evidence>
<gene>
    <name evidence="12" type="primary">pdhA</name>
    <name evidence="12" type="ORF">VF724_19010</name>
</gene>
<dbReference type="NCBIfam" id="TIGR03181">
    <property type="entry name" value="PDH_E1_alph_x"/>
    <property type="match status" value="1"/>
</dbReference>
<dbReference type="InterPro" id="IPR029061">
    <property type="entry name" value="THDP-binding"/>
</dbReference>
<evidence type="ECO:0000259" key="11">
    <source>
        <dbReference type="Pfam" id="PF00676"/>
    </source>
</evidence>
<dbReference type="Pfam" id="PF00676">
    <property type="entry name" value="E1_dh"/>
    <property type="match status" value="1"/>
</dbReference>
<proteinExistence type="predicted"/>
<dbReference type="CDD" id="cd02000">
    <property type="entry name" value="TPP_E1_PDC_ADC_BCADC"/>
    <property type="match status" value="1"/>
</dbReference>
<dbReference type="InterPro" id="IPR050771">
    <property type="entry name" value="Alpha-ketoacid_DH_E1_comp"/>
</dbReference>
<reference evidence="12" key="1">
    <citation type="submission" date="2023-12" db="EMBL/GenBank/DDBJ databases">
        <title>Fervidustalea candida gen. nov., sp. nov., a novel member of the family Paenibacillaceae isolated from a geothermal area.</title>
        <authorList>
            <person name="Li W.-J."/>
            <person name="Jiao J.-Y."/>
            <person name="Chen Y."/>
        </authorList>
    </citation>
    <scope>NUCLEOTIDE SEQUENCE</scope>
    <source>
        <strain evidence="12">SYSU GA230002</strain>
    </source>
</reference>
<comment type="subunit">
    <text evidence="2 10">Heterodimer of an alpha and a beta chain.</text>
</comment>
<dbReference type="InterPro" id="IPR017596">
    <property type="entry name" value="PdhA/BkdA"/>
</dbReference>
<keyword evidence="7 10" id="KW-0670">Pyruvate</keyword>